<reference evidence="9 10" key="2">
    <citation type="journal article" date="2008" name="Nature">
        <title>The Phaeodactylum genome reveals the evolutionary history of diatom genomes.</title>
        <authorList>
            <person name="Bowler C."/>
            <person name="Allen A.E."/>
            <person name="Badger J.H."/>
            <person name="Grimwood J."/>
            <person name="Jabbari K."/>
            <person name="Kuo A."/>
            <person name="Maheswari U."/>
            <person name="Martens C."/>
            <person name="Maumus F."/>
            <person name="Otillar R.P."/>
            <person name="Rayko E."/>
            <person name="Salamov A."/>
            <person name="Vandepoele K."/>
            <person name="Beszteri B."/>
            <person name="Gruber A."/>
            <person name="Heijde M."/>
            <person name="Katinka M."/>
            <person name="Mock T."/>
            <person name="Valentin K."/>
            <person name="Verret F."/>
            <person name="Berges J.A."/>
            <person name="Brownlee C."/>
            <person name="Cadoret J.P."/>
            <person name="Chiovitti A."/>
            <person name="Choi C.J."/>
            <person name="Coesel S."/>
            <person name="De Martino A."/>
            <person name="Detter J.C."/>
            <person name="Durkin C."/>
            <person name="Falciatore A."/>
            <person name="Fournet J."/>
            <person name="Haruta M."/>
            <person name="Huysman M.J."/>
            <person name="Jenkins B.D."/>
            <person name="Jiroutova K."/>
            <person name="Jorgensen R.E."/>
            <person name="Joubert Y."/>
            <person name="Kaplan A."/>
            <person name="Kroger N."/>
            <person name="Kroth P.G."/>
            <person name="La Roche J."/>
            <person name="Lindquist E."/>
            <person name="Lommer M."/>
            <person name="Martin-Jezequel V."/>
            <person name="Lopez P.J."/>
            <person name="Lucas S."/>
            <person name="Mangogna M."/>
            <person name="McGinnis K."/>
            <person name="Medlin L.K."/>
            <person name="Montsant A."/>
            <person name="Oudot-Le Secq M.P."/>
            <person name="Napoli C."/>
            <person name="Obornik M."/>
            <person name="Parker M.S."/>
            <person name="Petit J.L."/>
            <person name="Porcel B.M."/>
            <person name="Poulsen N."/>
            <person name="Robison M."/>
            <person name="Rychlewski L."/>
            <person name="Rynearson T.A."/>
            <person name="Schmutz J."/>
            <person name="Shapiro H."/>
            <person name="Siaut M."/>
            <person name="Stanley M."/>
            <person name="Sussman M.R."/>
            <person name="Taylor A.R."/>
            <person name="Vardi A."/>
            <person name="von Dassow P."/>
            <person name="Vyverman W."/>
            <person name="Willis A."/>
            <person name="Wyrwicz L.S."/>
            <person name="Rokhsar D.S."/>
            <person name="Weissenbach J."/>
            <person name="Armbrust E.V."/>
            <person name="Green B.R."/>
            <person name="Van de Peer Y."/>
            <person name="Grigoriev I.V."/>
        </authorList>
    </citation>
    <scope>NUCLEOTIDE SEQUENCE [LARGE SCALE GENOMIC DNA]</scope>
    <source>
        <strain evidence="9 10">CCMP1335</strain>
    </source>
</reference>
<dbReference type="FunFam" id="2.10.55.10:FF:000004">
    <property type="entry name" value="Cell surface protease gp63, putative"/>
    <property type="match status" value="1"/>
</dbReference>
<dbReference type="KEGG" id="tps:THAPS_263268"/>
<feature type="non-terminal residue" evidence="9">
    <location>
        <position position="381"/>
    </location>
</feature>
<dbReference type="PaxDb" id="35128-Thaps263268"/>
<dbReference type="GO" id="GO:0004222">
    <property type="term" value="F:metalloendopeptidase activity"/>
    <property type="evidence" value="ECO:0007669"/>
    <property type="project" value="InterPro"/>
</dbReference>
<gene>
    <name evidence="9" type="ORF">THAPS_263268</name>
</gene>
<dbReference type="GO" id="GO:0046872">
    <property type="term" value="F:metal ion binding"/>
    <property type="evidence" value="ECO:0007669"/>
    <property type="project" value="UniProtKB-KW"/>
</dbReference>
<evidence type="ECO:0000256" key="3">
    <source>
        <dbReference type="ARBA" id="ARBA00022723"/>
    </source>
</evidence>
<dbReference type="GO" id="GO:0006508">
    <property type="term" value="P:proteolysis"/>
    <property type="evidence" value="ECO:0007669"/>
    <property type="project" value="UniProtKB-KW"/>
</dbReference>
<evidence type="ECO:0000256" key="6">
    <source>
        <dbReference type="ARBA" id="ARBA00023049"/>
    </source>
</evidence>
<dbReference type="FunFam" id="3.90.132.10:FF:000001">
    <property type="entry name" value="leishmanolysin-like peptidase isoform X2"/>
    <property type="match status" value="1"/>
</dbReference>
<keyword evidence="5 8" id="KW-0862">Zinc</keyword>
<comment type="cofactor">
    <cofactor evidence="8">
        <name>Zn(2+)</name>
        <dbReference type="ChEBI" id="CHEBI:29105"/>
    </cofactor>
    <text evidence="8">Binds 1 zinc ion per subunit.</text>
</comment>
<dbReference type="GO" id="GO:0007155">
    <property type="term" value="P:cell adhesion"/>
    <property type="evidence" value="ECO:0007669"/>
    <property type="project" value="InterPro"/>
</dbReference>
<keyword evidence="10" id="KW-1185">Reference proteome</keyword>
<organism evidence="9 10">
    <name type="scientific">Thalassiosira pseudonana</name>
    <name type="common">Marine diatom</name>
    <name type="synonym">Cyclotella nana</name>
    <dbReference type="NCBI Taxonomy" id="35128"/>
    <lineage>
        <taxon>Eukaryota</taxon>
        <taxon>Sar</taxon>
        <taxon>Stramenopiles</taxon>
        <taxon>Ochrophyta</taxon>
        <taxon>Bacillariophyta</taxon>
        <taxon>Coscinodiscophyceae</taxon>
        <taxon>Thalassiosirophycidae</taxon>
        <taxon>Thalassiosirales</taxon>
        <taxon>Thalassiosiraceae</taxon>
        <taxon>Thalassiosira</taxon>
    </lineage>
</organism>
<proteinExistence type="inferred from homology"/>
<feature type="active site" evidence="7">
    <location>
        <position position="76"/>
    </location>
</feature>
<dbReference type="EMBL" id="CP001160">
    <property type="protein sequence ID" value="ACI64667.1"/>
    <property type="molecule type" value="Genomic_DNA"/>
</dbReference>
<feature type="non-terminal residue" evidence="9">
    <location>
        <position position="1"/>
    </location>
</feature>
<reference evidence="9 10" key="1">
    <citation type="journal article" date="2004" name="Science">
        <title>The genome of the diatom Thalassiosira pseudonana: ecology, evolution, and metabolism.</title>
        <authorList>
            <person name="Armbrust E.V."/>
            <person name="Berges J.A."/>
            <person name="Bowler C."/>
            <person name="Green B.R."/>
            <person name="Martinez D."/>
            <person name="Putnam N.H."/>
            <person name="Zhou S."/>
            <person name="Allen A.E."/>
            <person name="Apt K.E."/>
            <person name="Bechner M."/>
            <person name="Brzezinski M.A."/>
            <person name="Chaal B.K."/>
            <person name="Chiovitti A."/>
            <person name="Davis A.K."/>
            <person name="Demarest M.S."/>
            <person name="Detter J.C."/>
            <person name="Glavina T."/>
            <person name="Goodstein D."/>
            <person name="Hadi M.Z."/>
            <person name="Hellsten U."/>
            <person name="Hildebrand M."/>
            <person name="Jenkins B.D."/>
            <person name="Jurka J."/>
            <person name="Kapitonov V.V."/>
            <person name="Kroger N."/>
            <person name="Lau W.W."/>
            <person name="Lane T.W."/>
            <person name="Larimer F.W."/>
            <person name="Lippmeier J.C."/>
            <person name="Lucas S."/>
            <person name="Medina M."/>
            <person name="Montsant A."/>
            <person name="Obornik M."/>
            <person name="Parker M.S."/>
            <person name="Palenik B."/>
            <person name="Pazour G.J."/>
            <person name="Richardson P.M."/>
            <person name="Rynearson T.A."/>
            <person name="Saito M.A."/>
            <person name="Schwartz D.C."/>
            <person name="Thamatrakoln K."/>
            <person name="Valentin K."/>
            <person name="Vardi A."/>
            <person name="Wilkerson F.P."/>
            <person name="Rokhsar D.S."/>
        </authorList>
    </citation>
    <scope>NUCLEOTIDE SEQUENCE [LARGE SCALE GENOMIC DNA]</scope>
    <source>
        <strain evidence="9 10">CCMP1335</strain>
    </source>
</reference>
<dbReference type="GeneID" id="7447167"/>
<sequence>VPEEHMTDGLADTDTVIYISVSPICPGTYLASATYCSSDQYDRPVAGILSICIDNVHSFFYDEDQIKRNIVTIMHEMAHILGFNALTTSAIPLPSTNITKLREVRGGVRAATIVTPTVRRVVRNMFGCQTLPGAELERAMSPGECIGDHWERRLFRTDLLNPIVDDVPYSLYISSLTLAYFSDSGWYKVNTDRIAPSSIWGRNAGCNFVNQKCISPDGRITAGNNPFFCNNFIHGCDLDSSRKAVCSLVEYDSAVPDEYNYFGKVEAIGGDHFGGSDPTLDYCPVFEGFSNGQCNDKHAKKLVGVRSNLEVFGGDNSRCVIGNVNRKRTALCLPIACVIQDQSLMVKVDGYWKQCLYAGQIISVWWNRNDYVVCPDPSHLC</sequence>
<dbReference type="PANTHER" id="PTHR10942">
    <property type="entry name" value="LEISHMANOLYSIN-LIKE PEPTIDASE"/>
    <property type="match status" value="1"/>
</dbReference>
<evidence type="ECO:0000313" key="10">
    <source>
        <dbReference type="Proteomes" id="UP000001449"/>
    </source>
</evidence>
<evidence type="ECO:0000313" key="9">
    <source>
        <dbReference type="EMBL" id="ACI64667.1"/>
    </source>
</evidence>
<dbReference type="Proteomes" id="UP000001449">
    <property type="component" value="Chromosome 7"/>
</dbReference>
<keyword evidence="4" id="KW-0378">Hydrolase</keyword>
<dbReference type="Gene3D" id="3.10.170.20">
    <property type="match status" value="1"/>
</dbReference>
<evidence type="ECO:0000256" key="5">
    <source>
        <dbReference type="ARBA" id="ARBA00022833"/>
    </source>
</evidence>
<evidence type="ECO:0000256" key="4">
    <source>
        <dbReference type="ARBA" id="ARBA00022801"/>
    </source>
</evidence>
<accession>B5YNP6</accession>
<dbReference type="OMA" id="MHEMAHI"/>
<name>B5YNP6_THAPS</name>
<protein>
    <recommendedName>
        <fullName evidence="11">Leishmanolysin-like peptidase</fullName>
    </recommendedName>
</protein>
<dbReference type="GO" id="GO:0005737">
    <property type="term" value="C:cytoplasm"/>
    <property type="evidence" value="ECO:0000318"/>
    <property type="project" value="GO_Central"/>
</dbReference>
<evidence type="ECO:0000256" key="7">
    <source>
        <dbReference type="PIRSR" id="PIRSR601577-1"/>
    </source>
</evidence>
<dbReference type="Gene3D" id="2.10.55.10">
    <property type="entry name" value="Leishmanolysin domain 3"/>
    <property type="match status" value="1"/>
</dbReference>
<feature type="binding site" evidence="8">
    <location>
        <position position="149"/>
    </location>
    <ligand>
        <name>Zn(2+)</name>
        <dbReference type="ChEBI" id="CHEBI:29105"/>
        <note>catalytic</note>
    </ligand>
</feature>
<keyword evidence="3 8" id="KW-0479">Metal-binding</keyword>
<feature type="binding site" evidence="8">
    <location>
        <position position="79"/>
    </location>
    <ligand>
        <name>Zn(2+)</name>
        <dbReference type="ChEBI" id="CHEBI:29105"/>
        <note>catalytic</note>
    </ligand>
</feature>
<evidence type="ECO:0000256" key="1">
    <source>
        <dbReference type="ARBA" id="ARBA00005860"/>
    </source>
</evidence>
<dbReference type="InParanoid" id="B5YNP6"/>
<evidence type="ECO:0000256" key="8">
    <source>
        <dbReference type="PIRSR" id="PIRSR601577-2"/>
    </source>
</evidence>
<evidence type="ECO:0000256" key="2">
    <source>
        <dbReference type="ARBA" id="ARBA00022670"/>
    </source>
</evidence>
<dbReference type="Gene3D" id="3.90.132.10">
    <property type="entry name" value="Leishmanolysin , domain 2"/>
    <property type="match status" value="1"/>
</dbReference>
<dbReference type="GO" id="GO:0016020">
    <property type="term" value="C:membrane"/>
    <property type="evidence" value="ECO:0007669"/>
    <property type="project" value="InterPro"/>
</dbReference>
<evidence type="ECO:0008006" key="11">
    <source>
        <dbReference type="Google" id="ProtNLM"/>
    </source>
</evidence>
<dbReference type="HOGENOM" id="CLU_023820_0_0_1"/>
<dbReference type="SUPFAM" id="SSF55486">
    <property type="entry name" value="Metalloproteases ('zincins'), catalytic domain"/>
    <property type="match status" value="1"/>
</dbReference>
<dbReference type="PANTHER" id="PTHR10942:SF0">
    <property type="entry name" value="LEISHMANOLYSIN-LIKE PEPTIDASE"/>
    <property type="match status" value="1"/>
</dbReference>
<dbReference type="AlphaFoldDB" id="B5YNP6"/>
<dbReference type="Pfam" id="PF01457">
    <property type="entry name" value="Peptidase_M8"/>
    <property type="match status" value="1"/>
</dbReference>
<comment type="similarity">
    <text evidence="1">Belongs to the peptidase M8 family.</text>
</comment>
<dbReference type="STRING" id="35128.B5YNP6"/>
<keyword evidence="2" id="KW-0645">Protease</keyword>
<feature type="binding site" evidence="8">
    <location>
        <position position="75"/>
    </location>
    <ligand>
        <name>Zn(2+)</name>
        <dbReference type="ChEBI" id="CHEBI:29105"/>
        <note>catalytic</note>
    </ligand>
</feature>
<dbReference type="RefSeq" id="XP_002295950.1">
    <property type="nucleotide sequence ID" value="XM_002295914.1"/>
</dbReference>
<dbReference type="GO" id="GO:0008233">
    <property type="term" value="F:peptidase activity"/>
    <property type="evidence" value="ECO:0000318"/>
    <property type="project" value="GO_Central"/>
</dbReference>
<keyword evidence="6 8" id="KW-0482">Metalloprotease</keyword>
<dbReference type="eggNOG" id="KOG2556">
    <property type="taxonomic scope" value="Eukaryota"/>
</dbReference>
<dbReference type="InterPro" id="IPR001577">
    <property type="entry name" value="Peptidase_M8"/>
</dbReference>